<sequence>MDAFLDVLFNVIGILVLIVAFAALQSLETNVVREAYLGVKASDKKKLLTIICAKRKCIELEQTDDIKMAENFYITISKDRHRSVKPKISGKDWMGYVDISQKGSLKEIFEKKPAKLYNVSLLIYEDSFNTAGVVEVRGRKEGYKFRHVFFTKDEPISIGMATTYVN</sequence>
<keyword evidence="1" id="KW-0812">Transmembrane</keyword>
<evidence type="ECO:0000313" key="2">
    <source>
        <dbReference type="EMBL" id="SFV76257.1"/>
    </source>
</evidence>
<keyword evidence="1" id="KW-1133">Transmembrane helix</keyword>
<accession>A0A1W1D737</accession>
<proteinExistence type="predicted"/>
<name>A0A1W1D737_9ZZZZ</name>
<organism evidence="2">
    <name type="scientific">hydrothermal vent metagenome</name>
    <dbReference type="NCBI Taxonomy" id="652676"/>
    <lineage>
        <taxon>unclassified sequences</taxon>
        <taxon>metagenomes</taxon>
        <taxon>ecological metagenomes</taxon>
    </lineage>
</organism>
<dbReference type="EMBL" id="FPHQ01000089">
    <property type="protein sequence ID" value="SFV76257.1"/>
    <property type="molecule type" value="Genomic_DNA"/>
</dbReference>
<gene>
    <name evidence="2" type="ORF">MNB_SUP05-10-711</name>
</gene>
<protein>
    <submittedName>
        <fullName evidence="2">Uncharacterized protein</fullName>
    </submittedName>
</protein>
<evidence type="ECO:0000256" key="1">
    <source>
        <dbReference type="SAM" id="Phobius"/>
    </source>
</evidence>
<dbReference type="AlphaFoldDB" id="A0A1W1D737"/>
<reference evidence="2" key="1">
    <citation type="submission" date="2016-10" db="EMBL/GenBank/DDBJ databases">
        <authorList>
            <person name="de Groot N.N."/>
        </authorList>
    </citation>
    <scope>NUCLEOTIDE SEQUENCE</scope>
</reference>
<keyword evidence="1" id="KW-0472">Membrane</keyword>
<feature type="transmembrane region" description="Helical" evidence="1">
    <location>
        <begin position="7"/>
        <end position="24"/>
    </location>
</feature>